<dbReference type="InterPro" id="IPR000847">
    <property type="entry name" value="LysR_HTH_N"/>
</dbReference>
<feature type="domain" description="HTH lysR-type" evidence="5">
    <location>
        <begin position="31"/>
        <end position="70"/>
    </location>
</feature>
<evidence type="ECO:0000256" key="4">
    <source>
        <dbReference type="ARBA" id="ARBA00023163"/>
    </source>
</evidence>
<dbReference type="PANTHER" id="PTHR30419">
    <property type="entry name" value="HTH-TYPE TRANSCRIPTIONAL REGULATOR YBHD"/>
    <property type="match status" value="1"/>
</dbReference>
<comment type="caution">
    <text evidence="6">The sequence shown here is derived from an EMBL/GenBank/DDBJ whole genome shotgun (WGS) entry which is preliminary data.</text>
</comment>
<dbReference type="Proteomes" id="UP001203136">
    <property type="component" value="Unassembled WGS sequence"/>
</dbReference>
<dbReference type="InterPro" id="IPR036390">
    <property type="entry name" value="WH_DNA-bd_sf"/>
</dbReference>
<comment type="similarity">
    <text evidence="1">Belongs to the LysR transcriptional regulatory family.</text>
</comment>
<dbReference type="CDD" id="cd05466">
    <property type="entry name" value="PBP2_LTTR_substrate"/>
    <property type="match status" value="1"/>
</dbReference>
<evidence type="ECO:0000256" key="3">
    <source>
        <dbReference type="ARBA" id="ARBA00023125"/>
    </source>
</evidence>
<dbReference type="SUPFAM" id="SSF46785">
    <property type="entry name" value="Winged helix' DNA-binding domain"/>
    <property type="match status" value="1"/>
</dbReference>
<sequence>MGDLYGSKAVTVFFNNCRRRLYYCRSRQAARHAAARLHVTQPPLSQQLKKLEKEFNVVLFERDSRNLQLTAVGQMFADRARQLLALSNVIQKEIVDFSSGYKGNLYIGITPTAVPLVLSPKIAEFHQNYPMINFEFFEGNSAYIHDLVQKGIIDIGIIRSPFHLQGIKYLKKEPEPMVAVMSPEYNWSDCVSCSVDELDGKQLIIYRRYESILNEVFNLHNVLPRIICKAERSSSALRAAESGLGIALLPSGATQMAQEKIVQKILDDDCLYTSPMAIWAYDHYLNKSAMAFLDYFRSL</sequence>
<dbReference type="PROSITE" id="PS50931">
    <property type="entry name" value="HTH_LYSR"/>
    <property type="match status" value="1"/>
</dbReference>
<dbReference type="Pfam" id="PF03466">
    <property type="entry name" value="LysR_substrate"/>
    <property type="match status" value="1"/>
</dbReference>
<evidence type="ECO:0000256" key="2">
    <source>
        <dbReference type="ARBA" id="ARBA00023015"/>
    </source>
</evidence>
<keyword evidence="4" id="KW-0804">Transcription</keyword>
<evidence type="ECO:0000313" key="6">
    <source>
        <dbReference type="EMBL" id="MCK0088743.1"/>
    </source>
</evidence>
<keyword evidence="3" id="KW-0238">DNA-binding</keyword>
<keyword evidence="2" id="KW-0805">Transcription regulation</keyword>
<accession>A0AAW5FA34</accession>
<name>A0AAW5FA34_CLOSY</name>
<dbReference type="Gene3D" id="1.10.10.10">
    <property type="entry name" value="Winged helix-like DNA-binding domain superfamily/Winged helix DNA-binding domain"/>
    <property type="match status" value="1"/>
</dbReference>
<evidence type="ECO:0000259" key="5">
    <source>
        <dbReference type="PROSITE" id="PS50931"/>
    </source>
</evidence>
<dbReference type="InterPro" id="IPR050950">
    <property type="entry name" value="HTH-type_LysR_regulators"/>
</dbReference>
<protein>
    <submittedName>
        <fullName evidence="6">LysR family transcriptional regulator</fullName>
    </submittedName>
</protein>
<dbReference type="InterPro" id="IPR005119">
    <property type="entry name" value="LysR_subst-bd"/>
</dbReference>
<dbReference type="Pfam" id="PF00126">
    <property type="entry name" value="HTH_1"/>
    <property type="match status" value="1"/>
</dbReference>
<dbReference type="Gene3D" id="3.40.190.290">
    <property type="match status" value="1"/>
</dbReference>
<dbReference type="PANTHER" id="PTHR30419:SF28">
    <property type="entry name" value="HTH-TYPE TRANSCRIPTIONAL REGULATOR BSDA"/>
    <property type="match status" value="1"/>
</dbReference>
<dbReference type="EMBL" id="JAINVB010000002">
    <property type="protein sequence ID" value="MCK0088743.1"/>
    <property type="molecule type" value="Genomic_DNA"/>
</dbReference>
<dbReference type="SUPFAM" id="SSF53850">
    <property type="entry name" value="Periplasmic binding protein-like II"/>
    <property type="match status" value="1"/>
</dbReference>
<reference evidence="6" key="1">
    <citation type="journal article" date="2022" name="Cell Host Microbe">
        <title>Colonization of the live biotherapeutic product VE303 and modulation of the microbiota and metabolites in healthy volunteers.</title>
        <authorList>
            <person name="Dsouza M."/>
            <person name="Menon R."/>
            <person name="Crossette E."/>
            <person name="Bhattarai S.K."/>
            <person name="Schneider J."/>
            <person name="Kim Y.G."/>
            <person name="Reddy S."/>
            <person name="Caballero S."/>
            <person name="Felix C."/>
            <person name="Cornacchione L."/>
            <person name="Hendrickson J."/>
            <person name="Watson A.R."/>
            <person name="Minot S.S."/>
            <person name="Greenfield N."/>
            <person name="Schopf L."/>
            <person name="Szabady R."/>
            <person name="Patarroyo J."/>
            <person name="Smith W."/>
            <person name="Harrison P."/>
            <person name="Kuijper E.J."/>
            <person name="Kelly C.P."/>
            <person name="Olle B."/>
            <person name="Bobilev D."/>
            <person name="Silber J.L."/>
            <person name="Bucci V."/>
            <person name="Roberts B."/>
            <person name="Faith J."/>
            <person name="Norman J.M."/>
        </authorList>
    </citation>
    <scope>NUCLEOTIDE SEQUENCE</scope>
    <source>
        <strain evidence="6">VE303-04</strain>
    </source>
</reference>
<evidence type="ECO:0000313" key="7">
    <source>
        <dbReference type="Proteomes" id="UP001203136"/>
    </source>
</evidence>
<dbReference type="GO" id="GO:0003677">
    <property type="term" value="F:DNA binding"/>
    <property type="evidence" value="ECO:0007669"/>
    <property type="project" value="UniProtKB-KW"/>
</dbReference>
<dbReference type="GO" id="GO:0003700">
    <property type="term" value="F:DNA-binding transcription factor activity"/>
    <property type="evidence" value="ECO:0007669"/>
    <property type="project" value="InterPro"/>
</dbReference>
<dbReference type="PRINTS" id="PR00039">
    <property type="entry name" value="HTHLYSR"/>
</dbReference>
<organism evidence="6 7">
    <name type="scientific">Clostridium symbiosum</name>
    <name type="common">Bacteroides symbiosus</name>
    <dbReference type="NCBI Taxonomy" id="1512"/>
    <lineage>
        <taxon>Bacteria</taxon>
        <taxon>Bacillati</taxon>
        <taxon>Bacillota</taxon>
        <taxon>Clostridia</taxon>
        <taxon>Lachnospirales</taxon>
        <taxon>Lachnospiraceae</taxon>
        <taxon>Otoolea</taxon>
    </lineage>
</organism>
<proteinExistence type="inferred from homology"/>
<dbReference type="GO" id="GO:0005829">
    <property type="term" value="C:cytosol"/>
    <property type="evidence" value="ECO:0007669"/>
    <property type="project" value="TreeGrafter"/>
</dbReference>
<dbReference type="AlphaFoldDB" id="A0AAW5FA34"/>
<gene>
    <name evidence="6" type="ORF">K5I21_23360</name>
</gene>
<evidence type="ECO:0000256" key="1">
    <source>
        <dbReference type="ARBA" id="ARBA00009437"/>
    </source>
</evidence>
<dbReference type="InterPro" id="IPR036388">
    <property type="entry name" value="WH-like_DNA-bd_sf"/>
</dbReference>